<evidence type="ECO:0000313" key="2">
    <source>
        <dbReference type="Proteomes" id="UP000325440"/>
    </source>
</evidence>
<dbReference type="EMBL" id="CABPRJ010002397">
    <property type="protein sequence ID" value="VVC45255.1"/>
    <property type="molecule type" value="Genomic_DNA"/>
</dbReference>
<dbReference type="Proteomes" id="UP000325440">
    <property type="component" value="Unassembled WGS sequence"/>
</dbReference>
<proteinExistence type="predicted"/>
<keyword evidence="2" id="KW-1185">Reference proteome</keyword>
<protein>
    <submittedName>
        <fullName evidence="1">Uncharacterized protein</fullName>
    </submittedName>
</protein>
<dbReference type="OrthoDB" id="6613174at2759"/>
<accession>A0A5E4NPR1</accession>
<dbReference type="AlphaFoldDB" id="A0A5E4NPR1"/>
<gene>
    <name evidence="1" type="ORF">CINCED_3A018230</name>
</gene>
<organism evidence="1 2">
    <name type="scientific">Cinara cedri</name>
    <dbReference type="NCBI Taxonomy" id="506608"/>
    <lineage>
        <taxon>Eukaryota</taxon>
        <taxon>Metazoa</taxon>
        <taxon>Ecdysozoa</taxon>
        <taxon>Arthropoda</taxon>
        <taxon>Hexapoda</taxon>
        <taxon>Insecta</taxon>
        <taxon>Pterygota</taxon>
        <taxon>Neoptera</taxon>
        <taxon>Paraneoptera</taxon>
        <taxon>Hemiptera</taxon>
        <taxon>Sternorrhyncha</taxon>
        <taxon>Aphidomorpha</taxon>
        <taxon>Aphidoidea</taxon>
        <taxon>Aphididae</taxon>
        <taxon>Lachninae</taxon>
        <taxon>Cinara</taxon>
    </lineage>
</organism>
<reference evidence="1 2" key="1">
    <citation type="submission" date="2019-08" db="EMBL/GenBank/DDBJ databases">
        <authorList>
            <person name="Alioto T."/>
            <person name="Alioto T."/>
            <person name="Gomez Garrido J."/>
        </authorList>
    </citation>
    <scope>NUCLEOTIDE SEQUENCE [LARGE SCALE GENOMIC DNA]</scope>
</reference>
<name>A0A5E4NPR1_9HEMI</name>
<evidence type="ECO:0000313" key="1">
    <source>
        <dbReference type="EMBL" id="VVC45255.1"/>
    </source>
</evidence>
<sequence>MDKITPIENYTSKYIDLLNHLHNDTSILTTLKVSILCSQRNQSSQINENEPSSIGIHCQNCFTPWEQGNFIVKTRKCQNGNGKLKKNYRTGKSSFIKACQVCSGVTTSEFIKTKTLCKSTEKISKCSTIKDFKSKTKEKQFKQEKRVIKKKKKTLYAGLNPLVFKNRDLCKKKVF</sequence>